<dbReference type="Proteomes" id="UP000518887">
    <property type="component" value="Unassembled WGS sequence"/>
</dbReference>
<protein>
    <recommendedName>
        <fullName evidence="4">2-amino-4-hydroxy-6-hydroxymethyldihydropteridine pyrophosphokinase</fullName>
        <ecNumber evidence="3">2.7.6.3</ecNumber>
    </recommendedName>
    <alternativeName>
        <fullName evidence="11">6-hydroxymethyl-7,8-dihydropterin pyrophosphokinase</fullName>
    </alternativeName>
    <alternativeName>
        <fullName evidence="12">7,8-dihydro-6-hydroxymethylpterin-pyrophosphokinase</fullName>
    </alternativeName>
</protein>
<keyword evidence="6" id="KW-0547">Nucleotide-binding</keyword>
<dbReference type="GO" id="GO:0046654">
    <property type="term" value="P:tetrahydrofolate biosynthetic process"/>
    <property type="evidence" value="ECO:0007669"/>
    <property type="project" value="UniProtKB-UniPathway"/>
</dbReference>
<dbReference type="EMBL" id="JACHFQ010000003">
    <property type="protein sequence ID" value="MBB5225856.1"/>
    <property type="molecule type" value="Genomic_DNA"/>
</dbReference>
<dbReference type="InterPro" id="IPR000550">
    <property type="entry name" value="Hppk"/>
</dbReference>
<evidence type="ECO:0000256" key="4">
    <source>
        <dbReference type="ARBA" id="ARBA00016218"/>
    </source>
</evidence>
<evidence type="ECO:0000313" key="15">
    <source>
        <dbReference type="Proteomes" id="UP000518887"/>
    </source>
</evidence>
<evidence type="ECO:0000256" key="11">
    <source>
        <dbReference type="ARBA" id="ARBA00029766"/>
    </source>
</evidence>
<dbReference type="GO" id="GO:0003848">
    <property type="term" value="F:2-amino-4-hydroxy-6-hydroxymethyldihydropteridine diphosphokinase activity"/>
    <property type="evidence" value="ECO:0007669"/>
    <property type="project" value="UniProtKB-EC"/>
</dbReference>
<evidence type="ECO:0000256" key="7">
    <source>
        <dbReference type="ARBA" id="ARBA00022777"/>
    </source>
</evidence>
<gene>
    <name evidence="14" type="ORF">HNP76_001213</name>
</gene>
<dbReference type="CDD" id="cd00483">
    <property type="entry name" value="HPPK"/>
    <property type="match status" value="1"/>
</dbReference>
<organism evidence="14 15">
    <name type="scientific">Treponema ruminis</name>
    <dbReference type="NCBI Taxonomy" id="744515"/>
    <lineage>
        <taxon>Bacteria</taxon>
        <taxon>Pseudomonadati</taxon>
        <taxon>Spirochaetota</taxon>
        <taxon>Spirochaetia</taxon>
        <taxon>Spirochaetales</taxon>
        <taxon>Treponemataceae</taxon>
        <taxon>Treponema</taxon>
    </lineage>
</organism>
<keyword evidence="5" id="KW-0808">Transferase</keyword>
<comment type="function">
    <text evidence="10">Catalyzes the transfer of pyrophosphate from adenosine triphosphate (ATP) to 6-hydroxymethyl-7,8-dihydropterin, an enzymatic step in folate biosynthesis pathway.</text>
</comment>
<dbReference type="GO" id="GO:0016301">
    <property type="term" value="F:kinase activity"/>
    <property type="evidence" value="ECO:0007669"/>
    <property type="project" value="UniProtKB-KW"/>
</dbReference>
<evidence type="ECO:0000256" key="12">
    <source>
        <dbReference type="ARBA" id="ARBA00033413"/>
    </source>
</evidence>
<evidence type="ECO:0000256" key="8">
    <source>
        <dbReference type="ARBA" id="ARBA00022840"/>
    </source>
</evidence>
<keyword evidence="8" id="KW-0067">ATP-binding</keyword>
<proteinExistence type="inferred from homology"/>
<sequence length="203" mass="22592">MITVLGLGSNKSFASLDSLHLLARASALLEPLFSDFRFSSVYRTKPMYVTDQSDFYNMAVSGRTELSPHELLARIHEIEELLGRDRKSEIRNGPRSVDIDIELYGNEEINYSDPSDPMKNLEVPHPRLCERAFVLIPLLEVLPPDADIEKRDFLEKSLAKTGSQGAEKLLDSGEFAGLIAETGAQYGRKDTCTVADDRKSGSN</sequence>
<dbReference type="Gene3D" id="3.30.70.560">
    <property type="entry name" value="7,8-Dihydro-6-hydroxymethylpterin-pyrophosphokinase HPPK"/>
    <property type="match status" value="1"/>
</dbReference>
<comment type="caution">
    <text evidence="14">The sequence shown here is derived from an EMBL/GenBank/DDBJ whole genome shotgun (WGS) entry which is preliminary data.</text>
</comment>
<dbReference type="SUPFAM" id="SSF55083">
    <property type="entry name" value="6-hydroxymethyl-7,8-dihydropterin pyrophosphokinase, HPPK"/>
    <property type="match status" value="1"/>
</dbReference>
<dbReference type="NCBIfam" id="TIGR01498">
    <property type="entry name" value="folK"/>
    <property type="match status" value="1"/>
</dbReference>
<reference evidence="14 15" key="1">
    <citation type="submission" date="2020-08" db="EMBL/GenBank/DDBJ databases">
        <title>Genomic Encyclopedia of Type Strains, Phase IV (KMG-IV): sequencing the most valuable type-strain genomes for metagenomic binning, comparative biology and taxonomic classification.</title>
        <authorList>
            <person name="Goeker M."/>
        </authorList>
    </citation>
    <scope>NUCLEOTIDE SEQUENCE [LARGE SCALE GENOMIC DNA]</scope>
    <source>
        <strain evidence="14 15">DSM 103462</strain>
    </source>
</reference>
<evidence type="ECO:0000259" key="13">
    <source>
        <dbReference type="Pfam" id="PF01288"/>
    </source>
</evidence>
<dbReference type="PANTHER" id="PTHR43071">
    <property type="entry name" value="2-AMINO-4-HYDROXY-6-HYDROXYMETHYLDIHYDROPTERIDINE PYROPHOSPHOKINASE"/>
    <property type="match status" value="1"/>
</dbReference>
<dbReference type="InterPro" id="IPR035907">
    <property type="entry name" value="Hppk_sf"/>
</dbReference>
<name>A0A7W8LLV2_9SPIR</name>
<evidence type="ECO:0000256" key="5">
    <source>
        <dbReference type="ARBA" id="ARBA00022679"/>
    </source>
</evidence>
<dbReference type="GO" id="GO:0005524">
    <property type="term" value="F:ATP binding"/>
    <property type="evidence" value="ECO:0007669"/>
    <property type="project" value="UniProtKB-KW"/>
</dbReference>
<evidence type="ECO:0000256" key="10">
    <source>
        <dbReference type="ARBA" id="ARBA00029409"/>
    </source>
</evidence>
<evidence type="ECO:0000256" key="1">
    <source>
        <dbReference type="ARBA" id="ARBA00005051"/>
    </source>
</evidence>
<dbReference type="PANTHER" id="PTHR43071:SF1">
    <property type="entry name" value="2-AMINO-4-HYDROXY-6-HYDROXYMETHYLDIHYDROPTERIDINE PYROPHOSPHOKINASE"/>
    <property type="match status" value="1"/>
</dbReference>
<dbReference type="UniPathway" id="UPA00077">
    <property type="reaction ID" value="UER00155"/>
</dbReference>
<feature type="domain" description="7,8-dihydro-6-hydroxymethylpterin-pyrophosphokinase" evidence="13">
    <location>
        <begin position="4"/>
        <end position="142"/>
    </location>
</feature>
<keyword evidence="15" id="KW-1185">Reference proteome</keyword>
<evidence type="ECO:0000313" key="14">
    <source>
        <dbReference type="EMBL" id="MBB5225856.1"/>
    </source>
</evidence>
<dbReference type="GO" id="GO:0046656">
    <property type="term" value="P:folic acid biosynthetic process"/>
    <property type="evidence" value="ECO:0007669"/>
    <property type="project" value="UniProtKB-KW"/>
</dbReference>
<evidence type="ECO:0000256" key="9">
    <source>
        <dbReference type="ARBA" id="ARBA00022909"/>
    </source>
</evidence>
<dbReference type="EC" id="2.7.6.3" evidence="3"/>
<dbReference type="AlphaFoldDB" id="A0A7W8LLV2"/>
<dbReference type="RefSeq" id="WP_184658537.1">
    <property type="nucleotide sequence ID" value="NZ_CP031518.1"/>
</dbReference>
<accession>A0A7W8LLV2</accession>
<evidence type="ECO:0000256" key="6">
    <source>
        <dbReference type="ARBA" id="ARBA00022741"/>
    </source>
</evidence>
<evidence type="ECO:0000256" key="3">
    <source>
        <dbReference type="ARBA" id="ARBA00013253"/>
    </source>
</evidence>
<comment type="pathway">
    <text evidence="1">Cofactor biosynthesis; tetrahydrofolate biosynthesis; 2-amino-4-hydroxy-6-hydroxymethyl-7,8-dihydropteridine diphosphate from 7,8-dihydroneopterin triphosphate: step 4/4.</text>
</comment>
<keyword evidence="9" id="KW-0289">Folate biosynthesis</keyword>
<keyword evidence="7 14" id="KW-0418">Kinase</keyword>
<comment type="similarity">
    <text evidence="2">Belongs to the HPPK family.</text>
</comment>
<dbReference type="Pfam" id="PF01288">
    <property type="entry name" value="HPPK"/>
    <property type="match status" value="1"/>
</dbReference>
<evidence type="ECO:0000256" key="2">
    <source>
        <dbReference type="ARBA" id="ARBA00005810"/>
    </source>
</evidence>